<reference evidence="1" key="1">
    <citation type="submission" date="2006-03" db="EMBL/GenBank/DDBJ databases">
        <authorList>
            <person name="Bowman J."/>
            <person name="Ferriera S."/>
            <person name="Johnson J."/>
            <person name="Kravitz S."/>
            <person name="Halpern A."/>
            <person name="Remington K."/>
            <person name="Beeson K."/>
            <person name="Tran B."/>
            <person name="Rogers Y.-H."/>
            <person name="Friedman R."/>
            <person name="Venter J.C."/>
        </authorList>
    </citation>
    <scope>NUCLEOTIDE SEQUENCE [LARGE SCALE GENOMIC DNA]</scope>
    <source>
        <strain evidence="1">ATCC 700755</strain>
    </source>
</reference>
<dbReference type="AlphaFoldDB" id="K4IDG4"/>
<dbReference type="eggNOG" id="ENOG5030CVZ">
    <property type="taxonomic scope" value="Bacteria"/>
</dbReference>
<proteinExistence type="predicted"/>
<dbReference type="STRING" id="313595.P700755_000937"/>
<evidence type="ECO:0000313" key="1">
    <source>
        <dbReference type="EMBL" id="AFU67913.1"/>
    </source>
</evidence>
<dbReference type="KEGG" id="ptq:P700755_000937"/>
<evidence type="ECO:0008006" key="3">
    <source>
        <dbReference type="Google" id="ProtNLM"/>
    </source>
</evidence>
<protein>
    <recommendedName>
        <fullName evidence="3">Uracil-DNA glycosylase-like domain-containing protein</fullName>
    </recommendedName>
</protein>
<keyword evidence="2" id="KW-1185">Reference proteome</keyword>
<dbReference type="Proteomes" id="UP000008514">
    <property type="component" value="Chromosome"/>
</dbReference>
<dbReference type="OrthoDB" id="1428424at2"/>
<dbReference type="EMBL" id="CP003879">
    <property type="protein sequence ID" value="AFU67913.1"/>
    <property type="molecule type" value="Genomic_DNA"/>
</dbReference>
<dbReference type="RefSeq" id="WP_015023526.1">
    <property type="nucleotide sequence ID" value="NC_018721.1"/>
</dbReference>
<evidence type="ECO:0000313" key="2">
    <source>
        <dbReference type="Proteomes" id="UP000008514"/>
    </source>
</evidence>
<accession>K4IDG4</accession>
<name>K4IDG4_PSYTT</name>
<dbReference type="HOGENOM" id="CLU_1266149_0_0_10"/>
<sequence length="218" mass="25401">MKNFDQEIEKVGRHFDRPAIFDGIVNEIEYNKTGIKILWILKEANSTGENESWDMRDHINEKLKTETGIRKGWSQTFKKIIYVTNGILNNLSWCDELYHPSYKPEVIDELKKVAYINVKKTGGGAKANPNEISDYYKFSKTLLFNQIEEFKPNIIIFGGTYKFFKNDLNLEFNDFGSCKSALEKGTLYIDAYHPMYTIKEETYFNDILETVNLSKSKL</sequence>
<gene>
    <name evidence="1" type="ordered locus">P700755_000937</name>
</gene>
<organism evidence="1 2">
    <name type="scientific">Psychroflexus torquis (strain ATCC 700755 / CIP 106069 / ACAM 623)</name>
    <dbReference type="NCBI Taxonomy" id="313595"/>
    <lineage>
        <taxon>Bacteria</taxon>
        <taxon>Pseudomonadati</taxon>
        <taxon>Bacteroidota</taxon>
        <taxon>Flavobacteriia</taxon>
        <taxon>Flavobacteriales</taxon>
        <taxon>Flavobacteriaceae</taxon>
        <taxon>Psychroflexus</taxon>
    </lineage>
</organism>
<reference evidence="1" key="2">
    <citation type="submission" date="2012-09" db="EMBL/GenBank/DDBJ databases">
        <title>The complete sequence of Psychroflexus torquis an extreme psychrophile from sea-ice that is stimulated by light.</title>
        <authorList>
            <person name="Feng S."/>
            <person name="Powell S.M."/>
            <person name="Bowman J.P."/>
        </authorList>
    </citation>
    <scope>NUCLEOTIDE SEQUENCE [LARGE SCALE GENOMIC DNA]</scope>
    <source>
        <strain evidence="1">ATCC 700755</strain>
    </source>
</reference>